<accession>A0A5C5WYZ3</accession>
<protein>
    <submittedName>
        <fullName evidence="1">Uncharacterized protein</fullName>
    </submittedName>
</protein>
<gene>
    <name evidence="1" type="ORF">KOR42_26670</name>
</gene>
<dbReference type="PANTHER" id="PTHR36453">
    <property type="entry name" value="SECRETED PROTEIN-RELATED"/>
    <property type="match status" value="1"/>
</dbReference>
<sequence>MWNDSETPAAANVIRNNRIAFVMQTLSDGGGIYTLGRQPDSFLEGNNIHDVPLNAGRAESNGMFLDEGTTGFTIRGNTIRRIDRSPIRFHKSGKNKVVNNRWELATPETPPVRFNNTPESNITIEANEVLEPQLQIYLIGNSLTWDALPPRLAESVDWHVDCGKSLPYIYDHPESPCVGSSRIWPDALASKEYDVISVQPHYGSTLQEDVDTISKWIEVQQQAVWILHTGWARSATLNDEYLSESDPVKMSHSPAYFEDLRSRLEEKFPEVEFRTTHCMRLLYELDQNIQQGASNLESIEDVYRDAIHMNAGPGSYLMHNAMRETIGQERIDRGFEQFDAELKNELDMLLDERANWPAAGPVVTGQQ</sequence>
<dbReference type="Proteomes" id="UP000317243">
    <property type="component" value="Unassembled WGS sequence"/>
</dbReference>
<dbReference type="InterPro" id="IPR036514">
    <property type="entry name" value="SGNH_hydro_sf"/>
</dbReference>
<dbReference type="Gene3D" id="3.40.50.1110">
    <property type="entry name" value="SGNH hydrolase"/>
    <property type="match status" value="1"/>
</dbReference>
<dbReference type="PANTHER" id="PTHR36453:SF1">
    <property type="entry name" value="RIGHT HANDED BETA HELIX DOMAIN-CONTAINING PROTEIN"/>
    <property type="match status" value="1"/>
</dbReference>
<evidence type="ECO:0000313" key="2">
    <source>
        <dbReference type="Proteomes" id="UP000317243"/>
    </source>
</evidence>
<comment type="caution">
    <text evidence="1">The sequence shown here is derived from an EMBL/GenBank/DDBJ whole genome shotgun (WGS) entry which is preliminary data.</text>
</comment>
<dbReference type="OrthoDB" id="227157at2"/>
<organism evidence="1 2">
    <name type="scientific">Thalassoglobus neptunius</name>
    <dbReference type="NCBI Taxonomy" id="1938619"/>
    <lineage>
        <taxon>Bacteria</taxon>
        <taxon>Pseudomonadati</taxon>
        <taxon>Planctomycetota</taxon>
        <taxon>Planctomycetia</taxon>
        <taxon>Planctomycetales</taxon>
        <taxon>Planctomycetaceae</taxon>
        <taxon>Thalassoglobus</taxon>
    </lineage>
</organism>
<evidence type="ECO:0000313" key="1">
    <source>
        <dbReference type="EMBL" id="TWT55856.1"/>
    </source>
</evidence>
<dbReference type="SUPFAM" id="SSF51126">
    <property type="entry name" value="Pectin lyase-like"/>
    <property type="match status" value="1"/>
</dbReference>
<proteinExistence type="predicted"/>
<dbReference type="GO" id="GO:0016788">
    <property type="term" value="F:hydrolase activity, acting on ester bonds"/>
    <property type="evidence" value="ECO:0007669"/>
    <property type="project" value="UniProtKB-ARBA"/>
</dbReference>
<keyword evidence="2" id="KW-1185">Reference proteome</keyword>
<dbReference type="AlphaFoldDB" id="A0A5C5WYZ3"/>
<name>A0A5C5WYZ3_9PLAN</name>
<reference evidence="1 2" key="1">
    <citation type="submission" date="2019-02" db="EMBL/GenBank/DDBJ databases">
        <title>Deep-cultivation of Planctomycetes and their phenomic and genomic characterization uncovers novel biology.</title>
        <authorList>
            <person name="Wiegand S."/>
            <person name="Jogler M."/>
            <person name="Boedeker C."/>
            <person name="Pinto D."/>
            <person name="Vollmers J."/>
            <person name="Rivas-Marin E."/>
            <person name="Kohn T."/>
            <person name="Peeters S.H."/>
            <person name="Heuer A."/>
            <person name="Rast P."/>
            <person name="Oberbeckmann S."/>
            <person name="Bunk B."/>
            <person name="Jeske O."/>
            <person name="Meyerdierks A."/>
            <person name="Storesund J.E."/>
            <person name="Kallscheuer N."/>
            <person name="Luecker S."/>
            <person name="Lage O.M."/>
            <person name="Pohl T."/>
            <person name="Merkel B.J."/>
            <person name="Hornburger P."/>
            <person name="Mueller R.-W."/>
            <person name="Bruemmer F."/>
            <person name="Labrenz M."/>
            <person name="Spormann A.M."/>
            <person name="Op Den Camp H."/>
            <person name="Overmann J."/>
            <person name="Amann R."/>
            <person name="Jetten M.S.M."/>
            <person name="Mascher T."/>
            <person name="Medema M.H."/>
            <person name="Devos D.P."/>
            <person name="Kaster A.-K."/>
            <person name="Ovreas L."/>
            <person name="Rohde M."/>
            <person name="Galperin M.Y."/>
            <person name="Jogler C."/>
        </authorList>
    </citation>
    <scope>NUCLEOTIDE SEQUENCE [LARGE SCALE GENOMIC DNA]</scope>
    <source>
        <strain evidence="1 2">KOR42</strain>
    </source>
</reference>
<dbReference type="InterPro" id="IPR011050">
    <property type="entry name" value="Pectin_lyase_fold/virulence"/>
</dbReference>
<dbReference type="EMBL" id="SIHI01000002">
    <property type="protein sequence ID" value="TWT55856.1"/>
    <property type="molecule type" value="Genomic_DNA"/>
</dbReference>